<organism evidence="2 3">
    <name type="scientific">Adineta steineri</name>
    <dbReference type="NCBI Taxonomy" id="433720"/>
    <lineage>
        <taxon>Eukaryota</taxon>
        <taxon>Metazoa</taxon>
        <taxon>Spiralia</taxon>
        <taxon>Gnathifera</taxon>
        <taxon>Rotifera</taxon>
        <taxon>Eurotatoria</taxon>
        <taxon>Bdelloidea</taxon>
        <taxon>Adinetida</taxon>
        <taxon>Adinetidae</taxon>
        <taxon>Adineta</taxon>
    </lineage>
</organism>
<comment type="caution">
    <text evidence="2">The sequence shown here is derived from an EMBL/GenBank/DDBJ whole genome shotgun (WGS) entry which is preliminary data.</text>
</comment>
<evidence type="ECO:0000313" key="3">
    <source>
        <dbReference type="Proteomes" id="UP000663844"/>
    </source>
</evidence>
<sequence length="90" mass="10176">ITFIDKIQLNELIDLMFACLKLNHHERPTFPHIYIYCGYRHAHISIISRVSDVVNQSIPDDTVPLPISQTSDNDNPPTTILSSILKSTTS</sequence>
<evidence type="ECO:0000313" key="2">
    <source>
        <dbReference type="EMBL" id="CAF4353150.1"/>
    </source>
</evidence>
<name>A0A820LAC3_9BILA</name>
<evidence type="ECO:0000256" key="1">
    <source>
        <dbReference type="SAM" id="MobiDB-lite"/>
    </source>
</evidence>
<dbReference type="EMBL" id="CAJOAZ010021161">
    <property type="protein sequence ID" value="CAF4353150.1"/>
    <property type="molecule type" value="Genomic_DNA"/>
</dbReference>
<feature type="compositionally biased region" description="Polar residues" evidence="1">
    <location>
        <begin position="67"/>
        <end position="77"/>
    </location>
</feature>
<protein>
    <submittedName>
        <fullName evidence="2">Uncharacterized protein</fullName>
    </submittedName>
</protein>
<dbReference type="AlphaFoldDB" id="A0A820LAC3"/>
<proteinExistence type="predicted"/>
<feature type="compositionally biased region" description="Low complexity" evidence="1">
    <location>
        <begin position="78"/>
        <end position="90"/>
    </location>
</feature>
<accession>A0A820LAC3</accession>
<reference evidence="2" key="1">
    <citation type="submission" date="2021-02" db="EMBL/GenBank/DDBJ databases">
        <authorList>
            <person name="Nowell W R."/>
        </authorList>
    </citation>
    <scope>NUCLEOTIDE SEQUENCE</scope>
</reference>
<dbReference type="Proteomes" id="UP000663844">
    <property type="component" value="Unassembled WGS sequence"/>
</dbReference>
<feature type="region of interest" description="Disordered" evidence="1">
    <location>
        <begin position="64"/>
        <end position="90"/>
    </location>
</feature>
<gene>
    <name evidence="2" type="ORF">OXD698_LOCUS48888</name>
</gene>
<feature type="non-terminal residue" evidence="2">
    <location>
        <position position="1"/>
    </location>
</feature>